<dbReference type="PROSITE" id="PS00137">
    <property type="entry name" value="SUBTILASE_HIS"/>
    <property type="match status" value="1"/>
</dbReference>
<dbReference type="GO" id="GO:0006508">
    <property type="term" value="P:proteolysis"/>
    <property type="evidence" value="ECO:0007669"/>
    <property type="project" value="UniProtKB-KW"/>
</dbReference>
<dbReference type="PROSITE" id="PS00136">
    <property type="entry name" value="SUBTILASE_ASP"/>
    <property type="match status" value="1"/>
</dbReference>
<dbReference type="Proteomes" id="UP000014760">
    <property type="component" value="Unassembled WGS sequence"/>
</dbReference>
<dbReference type="PROSITE" id="PS00138">
    <property type="entry name" value="SUBTILASE_SER"/>
    <property type="match status" value="1"/>
</dbReference>
<dbReference type="CDD" id="cd04077">
    <property type="entry name" value="Peptidases_S8_PCSK9_ProteinaseK_like"/>
    <property type="match status" value="1"/>
</dbReference>
<dbReference type="InterPro" id="IPR022398">
    <property type="entry name" value="Peptidase_S8_His-AS"/>
</dbReference>
<evidence type="ECO:0000256" key="2">
    <source>
        <dbReference type="ARBA" id="ARBA00022670"/>
    </source>
</evidence>
<reference evidence="10" key="1">
    <citation type="submission" date="2012-12" db="EMBL/GenBank/DDBJ databases">
        <authorList>
            <person name="Hellsten U."/>
            <person name="Grimwood J."/>
            <person name="Chapman J.A."/>
            <person name="Shapiro H."/>
            <person name="Aerts A."/>
            <person name="Otillar R.P."/>
            <person name="Terry A.Y."/>
            <person name="Boore J.L."/>
            <person name="Simakov O."/>
            <person name="Marletaz F."/>
            <person name="Cho S.-J."/>
            <person name="Edsinger-Gonzales E."/>
            <person name="Havlak P."/>
            <person name="Kuo D.-H."/>
            <person name="Larsson T."/>
            <person name="Lv J."/>
            <person name="Arendt D."/>
            <person name="Savage R."/>
            <person name="Osoegawa K."/>
            <person name="de Jong P."/>
            <person name="Lindberg D.R."/>
            <person name="Seaver E.C."/>
            <person name="Weisblat D.A."/>
            <person name="Putnam N.H."/>
            <person name="Grigoriev I.V."/>
            <person name="Rokhsar D.S."/>
        </authorList>
    </citation>
    <scope>NUCLEOTIDE SEQUENCE</scope>
    <source>
        <strain evidence="10">I ESC-2004</strain>
    </source>
</reference>
<evidence type="ECO:0000256" key="1">
    <source>
        <dbReference type="ARBA" id="ARBA00011073"/>
    </source>
</evidence>
<dbReference type="OMA" id="YIHQETI"/>
<evidence type="ECO:0000313" key="10">
    <source>
        <dbReference type="Proteomes" id="UP000014760"/>
    </source>
</evidence>
<dbReference type="InterPro" id="IPR015500">
    <property type="entry name" value="Peptidase_S8_subtilisin-rel"/>
</dbReference>
<evidence type="ECO:0000259" key="7">
    <source>
        <dbReference type="Pfam" id="PF00082"/>
    </source>
</evidence>
<dbReference type="FunFam" id="3.40.50.200:FF:000016">
    <property type="entry name" value="Proprotein convertase subtilisin/kexin type 9"/>
    <property type="match status" value="1"/>
</dbReference>
<dbReference type="InterPro" id="IPR023827">
    <property type="entry name" value="Peptidase_S8_Asp-AS"/>
</dbReference>
<dbReference type="InterPro" id="IPR036852">
    <property type="entry name" value="Peptidase_S8/S53_dom_sf"/>
</dbReference>
<comment type="similarity">
    <text evidence="1 5 6">Belongs to the peptidase S8 family.</text>
</comment>
<feature type="active site" description="Charge relay system" evidence="5">
    <location>
        <position position="42"/>
    </location>
</feature>
<reference evidence="9" key="3">
    <citation type="submission" date="2015-06" db="UniProtKB">
        <authorList>
            <consortium name="EnsemblMetazoa"/>
        </authorList>
    </citation>
    <scope>IDENTIFICATION</scope>
</reference>
<dbReference type="STRING" id="283909.R7VEY8"/>
<evidence type="ECO:0000256" key="3">
    <source>
        <dbReference type="ARBA" id="ARBA00022801"/>
    </source>
</evidence>
<evidence type="ECO:0000313" key="9">
    <source>
        <dbReference type="EnsemblMetazoa" id="CapteP54371"/>
    </source>
</evidence>
<dbReference type="GO" id="GO:0005615">
    <property type="term" value="C:extracellular space"/>
    <property type="evidence" value="ECO:0007669"/>
    <property type="project" value="TreeGrafter"/>
</dbReference>
<dbReference type="EMBL" id="AMQN01004065">
    <property type="status" value="NOT_ANNOTATED_CDS"/>
    <property type="molecule type" value="Genomic_DNA"/>
</dbReference>
<dbReference type="InterPro" id="IPR050131">
    <property type="entry name" value="Peptidase_S8_subtilisin-like"/>
</dbReference>
<keyword evidence="4 5" id="KW-0720">Serine protease</keyword>
<keyword evidence="2 5" id="KW-0645">Protease</keyword>
<reference evidence="8 10" key="2">
    <citation type="journal article" date="2013" name="Nature">
        <title>Insights into bilaterian evolution from three spiralian genomes.</title>
        <authorList>
            <person name="Simakov O."/>
            <person name="Marletaz F."/>
            <person name="Cho S.J."/>
            <person name="Edsinger-Gonzales E."/>
            <person name="Havlak P."/>
            <person name="Hellsten U."/>
            <person name="Kuo D.H."/>
            <person name="Larsson T."/>
            <person name="Lv J."/>
            <person name="Arendt D."/>
            <person name="Savage R."/>
            <person name="Osoegawa K."/>
            <person name="de Jong P."/>
            <person name="Grimwood J."/>
            <person name="Chapman J.A."/>
            <person name="Shapiro H."/>
            <person name="Aerts A."/>
            <person name="Otillar R.P."/>
            <person name="Terry A.Y."/>
            <person name="Boore J.L."/>
            <person name="Grigoriev I.V."/>
            <person name="Lindberg D.R."/>
            <person name="Seaver E.C."/>
            <person name="Weisblat D.A."/>
            <person name="Putnam N.H."/>
            <person name="Rokhsar D.S."/>
        </authorList>
    </citation>
    <scope>NUCLEOTIDE SEQUENCE</scope>
    <source>
        <strain evidence="8 10">I ESC-2004</strain>
    </source>
</reference>
<feature type="domain" description="Peptidase S8/S53" evidence="7">
    <location>
        <begin position="33"/>
        <end position="251"/>
    </location>
</feature>
<feature type="active site" description="Charge relay system" evidence="5">
    <location>
        <position position="233"/>
    </location>
</feature>
<keyword evidence="10" id="KW-1185">Reference proteome</keyword>
<dbReference type="PANTHER" id="PTHR43806:SF11">
    <property type="entry name" value="CEREVISIN-RELATED"/>
    <property type="match status" value="1"/>
</dbReference>
<dbReference type="PROSITE" id="PS51892">
    <property type="entry name" value="SUBTILASE"/>
    <property type="match status" value="1"/>
</dbReference>
<evidence type="ECO:0000256" key="4">
    <source>
        <dbReference type="ARBA" id="ARBA00022825"/>
    </source>
</evidence>
<gene>
    <name evidence="8" type="ORF">CAPTEDRAFT_54371</name>
</gene>
<proteinExistence type="inferred from homology"/>
<evidence type="ECO:0000313" key="8">
    <source>
        <dbReference type="EMBL" id="ELU17423.1"/>
    </source>
</evidence>
<dbReference type="HOGENOM" id="CLU_011263_6_0_1"/>
<evidence type="ECO:0000256" key="6">
    <source>
        <dbReference type="RuleBase" id="RU003355"/>
    </source>
</evidence>
<dbReference type="InterPro" id="IPR000209">
    <property type="entry name" value="Peptidase_S8/S53_dom"/>
</dbReference>
<evidence type="ECO:0000256" key="5">
    <source>
        <dbReference type="PROSITE-ProRule" id="PRU01240"/>
    </source>
</evidence>
<dbReference type="OrthoDB" id="206201at2759"/>
<dbReference type="EnsemblMetazoa" id="CapteT54371">
    <property type="protein sequence ID" value="CapteP54371"/>
    <property type="gene ID" value="CapteG54371"/>
</dbReference>
<feature type="non-terminal residue" evidence="8">
    <location>
        <position position="253"/>
    </location>
</feature>
<dbReference type="PANTHER" id="PTHR43806">
    <property type="entry name" value="PEPTIDASE S8"/>
    <property type="match status" value="1"/>
</dbReference>
<dbReference type="InterPro" id="IPR034193">
    <property type="entry name" value="PCSK9_ProteinaseK-like"/>
</dbReference>
<dbReference type="Pfam" id="PF00082">
    <property type="entry name" value="Peptidase_S8"/>
    <property type="match status" value="1"/>
</dbReference>
<organism evidence="8">
    <name type="scientific">Capitella teleta</name>
    <name type="common">Polychaete worm</name>
    <dbReference type="NCBI Taxonomy" id="283909"/>
    <lineage>
        <taxon>Eukaryota</taxon>
        <taxon>Metazoa</taxon>
        <taxon>Spiralia</taxon>
        <taxon>Lophotrochozoa</taxon>
        <taxon>Annelida</taxon>
        <taxon>Polychaeta</taxon>
        <taxon>Sedentaria</taxon>
        <taxon>Scolecida</taxon>
        <taxon>Capitellidae</taxon>
        <taxon>Capitella</taxon>
    </lineage>
</organism>
<feature type="active site" description="Charge relay system" evidence="5">
    <location>
        <position position="76"/>
    </location>
</feature>
<name>R7VEY8_CAPTE</name>
<keyword evidence="3 5" id="KW-0378">Hydrolase</keyword>
<dbReference type="Gene3D" id="3.40.50.200">
    <property type="entry name" value="Peptidase S8/S53 domain"/>
    <property type="match status" value="1"/>
</dbReference>
<dbReference type="PRINTS" id="PR00723">
    <property type="entry name" value="SUBTILISIN"/>
</dbReference>
<dbReference type="EMBL" id="KB292507">
    <property type="protein sequence ID" value="ELU17423.1"/>
    <property type="molecule type" value="Genomic_DNA"/>
</dbReference>
<dbReference type="GO" id="GO:0004252">
    <property type="term" value="F:serine-type endopeptidase activity"/>
    <property type="evidence" value="ECO:0007669"/>
    <property type="project" value="UniProtKB-UniRule"/>
</dbReference>
<protein>
    <recommendedName>
        <fullName evidence="7">Peptidase S8/S53 domain-containing protein</fullName>
    </recommendedName>
</protein>
<dbReference type="AlphaFoldDB" id="R7VEY8"/>
<dbReference type="SUPFAM" id="SSF52743">
    <property type="entry name" value="Subtilisin-like"/>
    <property type="match status" value="1"/>
</dbReference>
<dbReference type="InterPro" id="IPR023828">
    <property type="entry name" value="Peptidase_S8_Ser-AS"/>
</dbReference>
<accession>R7VEY8</accession>
<sequence length="253" mass="26543">ASGALWGLARITSTDWSIGNLRTEFEYSEMNNGQGVDVYIIDTGIYEGHDDFGGRVTWGYVTKGLRNEGRVDLNGHGTMVASLAAGRVYGVAKKANIIAVKCMDRSGTGSVGDMIEAVEWVHKQINTKKERKHVVNMSFGMGGPNLILEEAIQAAINDGVTFVIAAGNSAEDTCETAPAKVSAAITVAASNSNDELAYFTNAGPCINIVAPGENVIGADIHSPNSTQVHSGTSFAAPYVAGVIGVYLSSLPDT</sequence>
<feature type="non-terminal residue" evidence="8">
    <location>
        <position position="1"/>
    </location>
</feature>